<evidence type="ECO:0000313" key="2">
    <source>
        <dbReference type="EMBL" id="TKR60879.1"/>
    </source>
</evidence>
<name>A0A4U5LXC6_STECR</name>
<evidence type="ECO:0000256" key="1">
    <source>
        <dbReference type="SAM" id="MobiDB-lite"/>
    </source>
</evidence>
<organism evidence="2 3">
    <name type="scientific">Steinernema carpocapsae</name>
    <name type="common">Entomopathogenic nematode</name>
    <dbReference type="NCBI Taxonomy" id="34508"/>
    <lineage>
        <taxon>Eukaryota</taxon>
        <taxon>Metazoa</taxon>
        <taxon>Ecdysozoa</taxon>
        <taxon>Nematoda</taxon>
        <taxon>Chromadorea</taxon>
        <taxon>Rhabditida</taxon>
        <taxon>Tylenchina</taxon>
        <taxon>Panagrolaimomorpha</taxon>
        <taxon>Strongyloidoidea</taxon>
        <taxon>Steinernematidae</taxon>
        <taxon>Steinernema</taxon>
    </lineage>
</organism>
<dbReference type="EMBL" id="AZBU02000011">
    <property type="protein sequence ID" value="TKR60879.1"/>
    <property type="molecule type" value="Genomic_DNA"/>
</dbReference>
<reference evidence="2 3" key="2">
    <citation type="journal article" date="2019" name="G3 (Bethesda)">
        <title>Hybrid Assembly of the Genome of the Entomopathogenic Nematode Steinernema carpocapsae Identifies the X-Chromosome.</title>
        <authorList>
            <person name="Serra L."/>
            <person name="Macchietto M."/>
            <person name="Macias-Munoz A."/>
            <person name="McGill C.J."/>
            <person name="Rodriguez I.M."/>
            <person name="Rodriguez B."/>
            <person name="Murad R."/>
            <person name="Mortazavi A."/>
        </authorList>
    </citation>
    <scope>NUCLEOTIDE SEQUENCE [LARGE SCALE GENOMIC DNA]</scope>
    <source>
        <strain evidence="2 3">ALL</strain>
    </source>
</reference>
<gene>
    <name evidence="2" type="ORF">L596_028061</name>
</gene>
<proteinExistence type="predicted"/>
<comment type="caution">
    <text evidence="2">The sequence shown here is derived from an EMBL/GenBank/DDBJ whole genome shotgun (WGS) entry which is preliminary data.</text>
</comment>
<evidence type="ECO:0000313" key="3">
    <source>
        <dbReference type="Proteomes" id="UP000298663"/>
    </source>
</evidence>
<accession>A0A4U5LXC6</accession>
<dbReference type="AlphaFoldDB" id="A0A4U5LXC6"/>
<reference evidence="2 3" key="1">
    <citation type="journal article" date="2015" name="Genome Biol.">
        <title>Comparative genomics of Steinernema reveals deeply conserved gene regulatory networks.</title>
        <authorList>
            <person name="Dillman A.R."/>
            <person name="Macchietto M."/>
            <person name="Porter C.F."/>
            <person name="Rogers A."/>
            <person name="Williams B."/>
            <person name="Antoshechkin I."/>
            <person name="Lee M.M."/>
            <person name="Goodwin Z."/>
            <person name="Lu X."/>
            <person name="Lewis E.E."/>
            <person name="Goodrich-Blair H."/>
            <person name="Stock S.P."/>
            <person name="Adams B.J."/>
            <person name="Sternberg P.W."/>
            <person name="Mortazavi A."/>
        </authorList>
    </citation>
    <scope>NUCLEOTIDE SEQUENCE [LARGE SCALE GENOMIC DNA]</scope>
    <source>
        <strain evidence="2 3">ALL</strain>
    </source>
</reference>
<protein>
    <submittedName>
        <fullName evidence="2">Uncharacterized protein</fullName>
    </submittedName>
</protein>
<keyword evidence="3" id="KW-1185">Reference proteome</keyword>
<sequence length="70" mass="7542">MVGGTRAAATETKQQQQQHPQTPEEGRRSDAAAGPQHDSQHVDSCTFVCRGDEPGAARVRTLLRICPGPF</sequence>
<feature type="compositionally biased region" description="Low complexity" evidence="1">
    <location>
        <begin position="7"/>
        <end position="21"/>
    </location>
</feature>
<dbReference type="Proteomes" id="UP000298663">
    <property type="component" value="Unassembled WGS sequence"/>
</dbReference>
<feature type="region of interest" description="Disordered" evidence="1">
    <location>
        <begin position="1"/>
        <end position="50"/>
    </location>
</feature>